<evidence type="ECO:0000313" key="3">
    <source>
        <dbReference type="Proteomes" id="UP001055093"/>
    </source>
</evidence>
<keyword evidence="1" id="KW-0472">Membrane</keyword>
<gene>
    <name evidence="2" type="ORF">BGCPKDLD_5098</name>
</gene>
<evidence type="ECO:0000313" key="2">
    <source>
        <dbReference type="EMBL" id="GJE78482.1"/>
    </source>
</evidence>
<organism evidence="2 3">
    <name type="scientific">Methylorubrum suomiense</name>
    <dbReference type="NCBI Taxonomy" id="144191"/>
    <lineage>
        <taxon>Bacteria</taxon>
        <taxon>Pseudomonadati</taxon>
        <taxon>Pseudomonadota</taxon>
        <taxon>Alphaproteobacteria</taxon>
        <taxon>Hyphomicrobiales</taxon>
        <taxon>Methylobacteriaceae</taxon>
        <taxon>Methylorubrum</taxon>
    </lineage>
</organism>
<keyword evidence="1" id="KW-0812">Transmembrane</keyword>
<keyword evidence="1" id="KW-1133">Transmembrane helix</keyword>
<feature type="transmembrane region" description="Helical" evidence="1">
    <location>
        <begin position="24"/>
        <end position="42"/>
    </location>
</feature>
<reference evidence="2" key="2">
    <citation type="submission" date="2021-08" db="EMBL/GenBank/DDBJ databases">
        <authorList>
            <person name="Tani A."/>
            <person name="Ola A."/>
            <person name="Ogura Y."/>
            <person name="Katsura K."/>
            <person name="Hayashi T."/>
        </authorList>
    </citation>
    <scope>NUCLEOTIDE SEQUENCE</scope>
    <source>
        <strain evidence="2">DSM 14458</strain>
    </source>
</reference>
<proteinExistence type="predicted"/>
<dbReference type="Proteomes" id="UP001055093">
    <property type="component" value="Unassembled WGS sequence"/>
</dbReference>
<sequence length="43" mass="5327">MPPDNHALWYDYETEMDTKHRSRHWWWAALVVIVTLAALYYFE</sequence>
<name>A0ABQ4V699_9HYPH</name>
<keyword evidence="3" id="KW-1185">Reference proteome</keyword>
<reference evidence="2" key="1">
    <citation type="journal article" date="2021" name="Front. Microbiol.">
        <title>Comprehensive Comparative Genomics and Phenotyping of Methylobacterium Species.</title>
        <authorList>
            <person name="Alessa O."/>
            <person name="Ogura Y."/>
            <person name="Fujitani Y."/>
            <person name="Takami H."/>
            <person name="Hayashi T."/>
            <person name="Sahin N."/>
            <person name="Tani A."/>
        </authorList>
    </citation>
    <scope>NUCLEOTIDE SEQUENCE</scope>
    <source>
        <strain evidence="2">DSM 14458</strain>
    </source>
</reference>
<evidence type="ECO:0000256" key="1">
    <source>
        <dbReference type="SAM" id="Phobius"/>
    </source>
</evidence>
<dbReference type="EMBL" id="BPRE01000025">
    <property type="protein sequence ID" value="GJE78482.1"/>
    <property type="molecule type" value="Genomic_DNA"/>
</dbReference>
<accession>A0ABQ4V699</accession>
<protein>
    <submittedName>
        <fullName evidence="2">Uncharacterized protein</fullName>
    </submittedName>
</protein>
<comment type="caution">
    <text evidence="2">The sequence shown here is derived from an EMBL/GenBank/DDBJ whole genome shotgun (WGS) entry which is preliminary data.</text>
</comment>